<dbReference type="EMBL" id="LAJY01000438">
    <property type="protein sequence ID" value="KJV08828.1"/>
    <property type="molecule type" value="Genomic_DNA"/>
</dbReference>
<dbReference type="PANTHER" id="PTHR43794">
    <property type="entry name" value="AMINOHYDROLASE SSNA-RELATED"/>
    <property type="match status" value="1"/>
</dbReference>
<evidence type="ECO:0000256" key="3">
    <source>
        <dbReference type="SAM" id="MobiDB-lite"/>
    </source>
</evidence>
<dbReference type="InterPro" id="IPR006680">
    <property type="entry name" value="Amidohydro-rel"/>
</dbReference>
<proteinExistence type="inferred from homology"/>
<dbReference type="Gene3D" id="2.30.40.10">
    <property type="entry name" value="Urease, subunit C, domain 1"/>
    <property type="match status" value="1"/>
</dbReference>
<reference evidence="5 6" key="1">
    <citation type="submission" date="2015-03" db="EMBL/GenBank/DDBJ databases">
        <title>Draft genome sequence of Elstera litoralis.</title>
        <authorList>
            <person name="Rahalkar M.C."/>
            <person name="Dhakephalkar P.K."/>
            <person name="Pore S.D."/>
            <person name="Arora P."/>
            <person name="Kapse N.G."/>
            <person name="Pandit P.S."/>
        </authorList>
    </citation>
    <scope>NUCLEOTIDE SEQUENCE [LARGE SCALE GENOMIC DNA]</scope>
    <source>
        <strain evidence="5 6">Dia-1</strain>
    </source>
</reference>
<organism evidence="5 6">
    <name type="scientific">Elstera litoralis</name>
    <dbReference type="NCBI Taxonomy" id="552518"/>
    <lineage>
        <taxon>Bacteria</taxon>
        <taxon>Pseudomonadati</taxon>
        <taxon>Pseudomonadota</taxon>
        <taxon>Alphaproteobacteria</taxon>
        <taxon>Rhodospirillales</taxon>
        <taxon>Rhodospirillaceae</taxon>
        <taxon>Elstera</taxon>
    </lineage>
</organism>
<keyword evidence="2" id="KW-0378">Hydrolase</keyword>
<dbReference type="PANTHER" id="PTHR43794:SF11">
    <property type="entry name" value="AMIDOHYDROLASE-RELATED DOMAIN-CONTAINING PROTEIN"/>
    <property type="match status" value="1"/>
</dbReference>
<dbReference type="Gene3D" id="3.20.20.140">
    <property type="entry name" value="Metal-dependent hydrolases"/>
    <property type="match status" value="1"/>
</dbReference>
<evidence type="ECO:0000313" key="5">
    <source>
        <dbReference type="EMBL" id="KJV08828.1"/>
    </source>
</evidence>
<accession>A0A0F3IQK6</accession>
<evidence type="ECO:0000256" key="2">
    <source>
        <dbReference type="ARBA" id="ARBA00022801"/>
    </source>
</evidence>
<evidence type="ECO:0000313" key="6">
    <source>
        <dbReference type="Proteomes" id="UP000033774"/>
    </source>
</evidence>
<dbReference type="Pfam" id="PF01979">
    <property type="entry name" value="Amidohydro_1"/>
    <property type="match status" value="1"/>
</dbReference>
<dbReference type="AlphaFoldDB" id="A0A0F3IQK6"/>
<dbReference type="Proteomes" id="UP000033774">
    <property type="component" value="Unassembled WGS sequence"/>
</dbReference>
<evidence type="ECO:0000259" key="4">
    <source>
        <dbReference type="Pfam" id="PF01979"/>
    </source>
</evidence>
<feature type="region of interest" description="Disordered" evidence="3">
    <location>
        <begin position="1"/>
        <end position="20"/>
    </location>
</feature>
<keyword evidence="6" id="KW-1185">Reference proteome</keyword>
<dbReference type="GO" id="GO:0016810">
    <property type="term" value="F:hydrolase activity, acting on carbon-nitrogen (but not peptide) bonds"/>
    <property type="evidence" value="ECO:0007669"/>
    <property type="project" value="InterPro"/>
</dbReference>
<gene>
    <name evidence="5" type="ORF">VZ95_15275</name>
</gene>
<dbReference type="RefSeq" id="WP_045776624.1">
    <property type="nucleotide sequence ID" value="NZ_LAJY01000438.1"/>
</dbReference>
<name>A0A0F3IQK6_9PROT</name>
<dbReference type="SUPFAM" id="SSF51338">
    <property type="entry name" value="Composite domain of metallo-dependent hydrolases"/>
    <property type="match status" value="1"/>
</dbReference>
<dbReference type="InterPro" id="IPR011059">
    <property type="entry name" value="Metal-dep_hydrolase_composite"/>
</dbReference>
<protein>
    <recommendedName>
        <fullName evidence="4">Amidohydrolase-related domain-containing protein</fullName>
    </recommendedName>
</protein>
<evidence type="ECO:0000256" key="1">
    <source>
        <dbReference type="ARBA" id="ARBA00006745"/>
    </source>
</evidence>
<sequence length="540" mass="57432">MTRSALTFPARPDAHRPALDHDLDLGDGGTESLILAPDYILPSSDPEGLLPDFAVLVQEGKIAAIDLVTSLIEAHPDVAVERLHDCIILPGLINAHQQGRAMTAAPLTPGDDLLDNALMVRLARTSLDPYPLALVAATDMLSHGVTTALHAGASQGTGDYEGELRAAIRGYLEAGLRTVICVSGLDQGQIVSPSEELPVFLDRLSPELSALLTEPSLPTYAGSADDTIALMGRLLAEFGTEPTLTFRYALPGPQYVSDAYLSKIAADAQARGIGLHMILYESQVDWAVCQCLYPEGVLTRLDTLGLLSPALTIVQGVWLSPAEIELLAARGVCTVSTPGSNLRLRHGIARLGPLLRAGIPVALGTNNRALADDEDMLSELRLAAGLARVTDISQGGPWDDRPTTAEQFGMLTENGARAIGLAGIAGRLVVGGPADLMALSLQGIEGPSLDLEASLIDNILNRASARDVCLTMVGGEIRYREGALQGIDRERVSGLLREALTYSRAAADPAWPELWSELRAHLRHHYGAKIKLARQRLNSA</sequence>
<dbReference type="SUPFAM" id="SSF51556">
    <property type="entry name" value="Metallo-dependent hydrolases"/>
    <property type="match status" value="1"/>
</dbReference>
<feature type="domain" description="Amidohydrolase-related" evidence="4">
    <location>
        <begin position="87"/>
        <end position="477"/>
    </location>
</feature>
<comment type="similarity">
    <text evidence="1">Belongs to the metallo-dependent hydrolases superfamily. ATZ/TRZ family.</text>
</comment>
<comment type="caution">
    <text evidence="5">The sequence shown here is derived from an EMBL/GenBank/DDBJ whole genome shotgun (WGS) entry which is preliminary data.</text>
</comment>
<dbReference type="InterPro" id="IPR032466">
    <property type="entry name" value="Metal_Hydrolase"/>
</dbReference>
<dbReference type="InterPro" id="IPR050287">
    <property type="entry name" value="MTA/SAH_deaminase"/>
</dbReference>